<dbReference type="SUPFAM" id="SSF49493">
    <property type="entry name" value="HSP40/DnaJ peptide-binding domain"/>
    <property type="match status" value="2"/>
</dbReference>
<dbReference type="CDD" id="cd06257">
    <property type="entry name" value="DnaJ"/>
    <property type="match status" value="1"/>
</dbReference>
<keyword evidence="1" id="KW-0143">Chaperone</keyword>
<reference evidence="4" key="2">
    <citation type="journal article" date="2023" name="BMC Genomics">
        <title>Pest status, molecular evolution, and epigenetic factors derived from the genome assembly of Frankliniella fusca, a thysanopteran phytovirus vector.</title>
        <authorList>
            <person name="Catto M.A."/>
            <person name="Labadie P.E."/>
            <person name="Jacobson A.L."/>
            <person name="Kennedy G.G."/>
            <person name="Srinivasan R."/>
            <person name="Hunt B.G."/>
        </authorList>
    </citation>
    <scope>NUCLEOTIDE SEQUENCE</scope>
    <source>
        <strain evidence="4">PL_HMW_Pooled</strain>
    </source>
</reference>
<dbReference type="InterPro" id="IPR001623">
    <property type="entry name" value="DnaJ_domain"/>
</dbReference>
<dbReference type="GO" id="GO:0005829">
    <property type="term" value="C:cytosol"/>
    <property type="evidence" value="ECO:0007669"/>
    <property type="project" value="TreeGrafter"/>
</dbReference>
<sequence length="350" mass="38147">MSVDLFGALGLDRCCSQLDVKQAFRRAALRLHPDRARLHTPVHLTPIEGLQKEADKATGEEKRFALAARAYEVLVDPRSRALYEAHGDASLPPFHGDPQRTFRKFFGTDNPFLAQLRDRVNFDVERPDPPETVTLPLRVSLQEIDEGVTKTCTAAVRVPASPGGDATTLRERSFTVEVEPGAASGTRYAFRCQGHQDPGRPAGDVELVLEELEHERFRREGADLVHRRAVSLRQALAGCTLEIRTLDDRLIRLAITDIVRPGYEKRLRGEGLPLPACGAGAGAEAGAGGGPPSGPGQRRPRPRGDLVLRLDVLFPAALSRPCRALLDQALQLDEQAEAEGQPAGAGPRRP</sequence>
<dbReference type="InterPro" id="IPR051339">
    <property type="entry name" value="DnaJ_subfamily_B"/>
</dbReference>
<protein>
    <submittedName>
        <fullName evidence="4">DnaJ-like protein subfamily B member 1</fullName>
    </submittedName>
</protein>
<dbReference type="GO" id="GO:0051082">
    <property type="term" value="F:unfolded protein binding"/>
    <property type="evidence" value="ECO:0007669"/>
    <property type="project" value="InterPro"/>
</dbReference>
<dbReference type="PANTHER" id="PTHR24078:SF519">
    <property type="entry name" value="DNAJ HOMOLOG SUBFAMILY B MEMBER 13"/>
    <property type="match status" value="1"/>
</dbReference>
<dbReference type="SUPFAM" id="SSF46565">
    <property type="entry name" value="Chaperone J-domain"/>
    <property type="match status" value="1"/>
</dbReference>
<dbReference type="PROSITE" id="PS50076">
    <property type="entry name" value="DNAJ_2"/>
    <property type="match status" value="1"/>
</dbReference>
<dbReference type="InterPro" id="IPR036869">
    <property type="entry name" value="J_dom_sf"/>
</dbReference>
<evidence type="ECO:0000259" key="3">
    <source>
        <dbReference type="PROSITE" id="PS50076"/>
    </source>
</evidence>
<dbReference type="InterPro" id="IPR008971">
    <property type="entry name" value="HSP40/DnaJ_pept-bd"/>
</dbReference>
<name>A0AAE1L9R5_9NEOP</name>
<evidence type="ECO:0000313" key="5">
    <source>
        <dbReference type="Proteomes" id="UP001219518"/>
    </source>
</evidence>
<evidence type="ECO:0000256" key="1">
    <source>
        <dbReference type="ARBA" id="ARBA00023186"/>
    </source>
</evidence>
<dbReference type="PROSITE" id="PS00636">
    <property type="entry name" value="DNAJ_1"/>
    <property type="match status" value="1"/>
</dbReference>
<dbReference type="Proteomes" id="UP001219518">
    <property type="component" value="Unassembled WGS sequence"/>
</dbReference>
<organism evidence="4 5">
    <name type="scientific">Frankliniella fusca</name>
    <dbReference type="NCBI Taxonomy" id="407009"/>
    <lineage>
        <taxon>Eukaryota</taxon>
        <taxon>Metazoa</taxon>
        <taxon>Ecdysozoa</taxon>
        <taxon>Arthropoda</taxon>
        <taxon>Hexapoda</taxon>
        <taxon>Insecta</taxon>
        <taxon>Pterygota</taxon>
        <taxon>Neoptera</taxon>
        <taxon>Paraneoptera</taxon>
        <taxon>Thysanoptera</taxon>
        <taxon>Terebrantia</taxon>
        <taxon>Thripoidea</taxon>
        <taxon>Thripidae</taxon>
        <taxon>Frankliniella</taxon>
    </lineage>
</organism>
<dbReference type="GO" id="GO:0006457">
    <property type="term" value="P:protein folding"/>
    <property type="evidence" value="ECO:0007669"/>
    <property type="project" value="InterPro"/>
</dbReference>
<comment type="caution">
    <text evidence="4">The sequence shown here is derived from an EMBL/GenBank/DDBJ whole genome shotgun (WGS) entry which is preliminary data.</text>
</comment>
<dbReference type="Gene3D" id="2.60.260.20">
    <property type="entry name" value="Urease metallochaperone UreE, N-terminal domain"/>
    <property type="match status" value="2"/>
</dbReference>
<feature type="compositionally biased region" description="Gly residues" evidence="2">
    <location>
        <begin position="282"/>
        <end position="291"/>
    </location>
</feature>
<dbReference type="PANTHER" id="PTHR24078">
    <property type="entry name" value="DNAJ HOMOLOG SUBFAMILY C MEMBER"/>
    <property type="match status" value="1"/>
</dbReference>
<dbReference type="SMART" id="SM00271">
    <property type="entry name" value="DnaJ"/>
    <property type="match status" value="1"/>
</dbReference>
<feature type="non-terminal residue" evidence="4">
    <location>
        <position position="350"/>
    </location>
</feature>
<dbReference type="GO" id="GO:0051087">
    <property type="term" value="F:protein-folding chaperone binding"/>
    <property type="evidence" value="ECO:0007669"/>
    <property type="project" value="TreeGrafter"/>
</dbReference>
<dbReference type="AlphaFoldDB" id="A0AAE1L9R5"/>
<dbReference type="PRINTS" id="PR00625">
    <property type="entry name" value="JDOMAIN"/>
</dbReference>
<dbReference type="EMBL" id="JAHWGI010000219">
    <property type="protein sequence ID" value="KAK3911014.1"/>
    <property type="molecule type" value="Genomic_DNA"/>
</dbReference>
<keyword evidence="5" id="KW-1185">Reference proteome</keyword>
<accession>A0AAE1L9R5</accession>
<dbReference type="InterPro" id="IPR002939">
    <property type="entry name" value="DnaJ_C"/>
</dbReference>
<dbReference type="Gene3D" id="1.10.287.110">
    <property type="entry name" value="DnaJ domain"/>
    <property type="match status" value="1"/>
</dbReference>
<proteinExistence type="predicted"/>
<dbReference type="CDD" id="cd10747">
    <property type="entry name" value="DnaJ_C"/>
    <property type="match status" value="1"/>
</dbReference>
<evidence type="ECO:0000313" key="4">
    <source>
        <dbReference type="EMBL" id="KAK3911014.1"/>
    </source>
</evidence>
<reference evidence="4" key="1">
    <citation type="submission" date="2021-07" db="EMBL/GenBank/DDBJ databases">
        <authorList>
            <person name="Catto M.A."/>
            <person name="Jacobson A."/>
            <person name="Kennedy G."/>
            <person name="Labadie P."/>
            <person name="Hunt B.G."/>
            <person name="Srinivasan R."/>
        </authorList>
    </citation>
    <scope>NUCLEOTIDE SEQUENCE</scope>
    <source>
        <strain evidence="4">PL_HMW_Pooled</strain>
        <tissue evidence="4">Head</tissue>
    </source>
</reference>
<dbReference type="Pfam" id="PF01556">
    <property type="entry name" value="DnaJ_C"/>
    <property type="match status" value="1"/>
</dbReference>
<dbReference type="InterPro" id="IPR018253">
    <property type="entry name" value="DnaJ_domain_CS"/>
</dbReference>
<feature type="region of interest" description="Disordered" evidence="2">
    <location>
        <begin position="282"/>
        <end position="302"/>
    </location>
</feature>
<feature type="domain" description="J" evidence="3">
    <location>
        <begin position="4"/>
        <end position="87"/>
    </location>
</feature>
<evidence type="ECO:0000256" key="2">
    <source>
        <dbReference type="SAM" id="MobiDB-lite"/>
    </source>
</evidence>
<gene>
    <name evidence="4" type="ORF">KUF71_020718</name>
</gene>